<comment type="caution">
    <text evidence="2">The sequence shown here is derived from an EMBL/GenBank/DDBJ whole genome shotgun (WGS) entry which is preliminary data.</text>
</comment>
<keyword evidence="3" id="KW-1185">Reference proteome</keyword>
<evidence type="ECO:0000256" key="1">
    <source>
        <dbReference type="ARBA" id="ARBA00023125"/>
    </source>
</evidence>
<organism evidence="2 3">
    <name type="scientific">Goodea atripinnis</name>
    <dbReference type="NCBI Taxonomy" id="208336"/>
    <lineage>
        <taxon>Eukaryota</taxon>
        <taxon>Metazoa</taxon>
        <taxon>Chordata</taxon>
        <taxon>Craniata</taxon>
        <taxon>Vertebrata</taxon>
        <taxon>Euteleostomi</taxon>
        <taxon>Actinopterygii</taxon>
        <taxon>Neopterygii</taxon>
        <taxon>Teleostei</taxon>
        <taxon>Neoteleostei</taxon>
        <taxon>Acanthomorphata</taxon>
        <taxon>Ovalentaria</taxon>
        <taxon>Atherinomorphae</taxon>
        <taxon>Cyprinodontiformes</taxon>
        <taxon>Goodeidae</taxon>
        <taxon>Goodea</taxon>
    </lineage>
</organism>
<keyword evidence="1" id="KW-0238">DNA-binding</keyword>
<dbReference type="Gene3D" id="1.10.150.130">
    <property type="match status" value="1"/>
</dbReference>
<protein>
    <submittedName>
        <fullName evidence="2">Uncharacterized protein</fullName>
    </submittedName>
</protein>
<accession>A0ABV0PMY7</accession>
<sequence>ATSSREPPFRGRAATLRDASTVFREAGGCEGEAAAAWESGEDLEDDGISVRASNSEFQSLETLGVGMRTYARCWQRFSEWCRHRGVDPVSCSLHNILSYLQGLLDAGGGSINPEGAPGYYFSQPR</sequence>
<dbReference type="Proteomes" id="UP001476798">
    <property type="component" value="Unassembled WGS sequence"/>
</dbReference>
<feature type="non-terminal residue" evidence="2">
    <location>
        <position position="1"/>
    </location>
</feature>
<reference evidence="2 3" key="1">
    <citation type="submission" date="2021-06" db="EMBL/GenBank/DDBJ databases">
        <authorList>
            <person name="Palmer J.M."/>
        </authorList>
    </citation>
    <scope>NUCLEOTIDE SEQUENCE [LARGE SCALE GENOMIC DNA]</scope>
    <source>
        <strain evidence="2 3">GA_2019</strain>
        <tissue evidence="2">Muscle</tissue>
    </source>
</reference>
<gene>
    <name evidence="2" type="ORF">GOODEAATRI_012480</name>
</gene>
<evidence type="ECO:0000313" key="3">
    <source>
        <dbReference type="Proteomes" id="UP001476798"/>
    </source>
</evidence>
<evidence type="ECO:0000313" key="2">
    <source>
        <dbReference type="EMBL" id="MEQ2184875.1"/>
    </source>
</evidence>
<dbReference type="InterPro" id="IPR010998">
    <property type="entry name" value="Integrase_recombinase_N"/>
</dbReference>
<name>A0ABV0PMY7_9TELE</name>
<proteinExistence type="predicted"/>
<dbReference type="EMBL" id="JAHRIO010080766">
    <property type="protein sequence ID" value="MEQ2184875.1"/>
    <property type="molecule type" value="Genomic_DNA"/>
</dbReference>
<dbReference type="SUPFAM" id="SSF47823">
    <property type="entry name" value="lambda integrase-like, N-terminal domain"/>
    <property type="match status" value="1"/>
</dbReference>